<sequence>MRFEEPSSMVRWDSPLFTIAWDEEPPYDAIWESITKGAKAPPTAAVKMAAKPPLNTLQVLSNTTSLIVSSLLSHLSHSPNSPTFQVPSPPAGATLVLHLPMRSVTLPEMQRLKRQFERVQTAAQASGGRAAGMWKEEEVARKFVSFLEESWDT</sequence>
<accession>A0A427YHW4</accession>
<dbReference type="EMBL" id="RSCD01000010">
    <property type="protein sequence ID" value="RSH90674.1"/>
    <property type="molecule type" value="Genomic_DNA"/>
</dbReference>
<keyword evidence="5" id="KW-1185">Reference proteome</keyword>
<protein>
    <submittedName>
        <fullName evidence="4">Uncharacterized protein</fullName>
    </submittedName>
</protein>
<dbReference type="STRING" id="1890683.A0A427YHW4"/>
<evidence type="ECO:0000313" key="5">
    <source>
        <dbReference type="Proteomes" id="UP000279259"/>
    </source>
</evidence>
<evidence type="ECO:0000256" key="1">
    <source>
        <dbReference type="ARBA" id="ARBA00022741"/>
    </source>
</evidence>
<reference evidence="4 5" key="1">
    <citation type="submission" date="2018-11" db="EMBL/GenBank/DDBJ databases">
        <title>Genome sequence of Saitozyma podzolica DSM 27192.</title>
        <authorList>
            <person name="Aliyu H."/>
            <person name="Gorte O."/>
            <person name="Ochsenreither K."/>
        </authorList>
    </citation>
    <scope>NUCLEOTIDE SEQUENCE [LARGE SCALE GENOMIC DNA]</scope>
    <source>
        <strain evidence="4 5">DSM 27192</strain>
    </source>
</reference>
<comment type="caution">
    <text evidence="4">The sequence shown here is derived from an EMBL/GenBank/DDBJ whole genome shotgun (WGS) entry which is preliminary data.</text>
</comment>
<dbReference type="AlphaFoldDB" id="A0A427YHW4"/>
<comment type="similarity">
    <text evidence="3">Belongs to the KTI12 family.</text>
</comment>
<gene>
    <name evidence="4" type="ORF">EHS25_001279</name>
</gene>
<dbReference type="InterPro" id="IPR027417">
    <property type="entry name" value="P-loop_NTPase"/>
</dbReference>
<dbReference type="Pfam" id="PF08433">
    <property type="entry name" value="KTI12"/>
    <property type="match status" value="1"/>
</dbReference>
<name>A0A427YHW4_9TREE</name>
<organism evidence="4 5">
    <name type="scientific">Saitozyma podzolica</name>
    <dbReference type="NCBI Taxonomy" id="1890683"/>
    <lineage>
        <taxon>Eukaryota</taxon>
        <taxon>Fungi</taxon>
        <taxon>Dikarya</taxon>
        <taxon>Basidiomycota</taxon>
        <taxon>Agaricomycotina</taxon>
        <taxon>Tremellomycetes</taxon>
        <taxon>Tremellales</taxon>
        <taxon>Trimorphomycetaceae</taxon>
        <taxon>Saitozyma</taxon>
    </lineage>
</organism>
<dbReference type="PANTHER" id="PTHR12435">
    <property type="match status" value="1"/>
</dbReference>
<keyword evidence="1" id="KW-0547">Nucleotide-binding</keyword>
<dbReference type="InterPro" id="IPR013641">
    <property type="entry name" value="KTI12/PSTK"/>
</dbReference>
<evidence type="ECO:0000256" key="2">
    <source>
        <dbReference type="ARBA" id="ARBA00022840"/>
    </source>
</evidence>
<evidence type="ECO:0000256" key="3">
    <source>
        <dbReference type="ARBA" id="ARBA00025768"/>
    </source>
</evidence>
<evidence type="ECO:0000313" key="4">
    <source>
        <dbReference type="EMBL" id="RSH90674.1"/>
    </source>
</evidence>
<dbReference type="Proteomes" id="UP000279259">
    <property type="component" value="Unassembled WGS sequence"/>
</dbReference>
<dbReference type="GO" id="GO:0005524">
    <property type="term" value="F:ATP binding"/>
    <property type="evidence" value="ECO:0007669"/>
    <property type="project" value="UniProtKB-KW"/>
</dbReference>
<proteinExistence type="inferred from homology"/>
<dbReference type="OrthoDB" id="9972657at2759"/>
<dbReference type="Gene3D" id="3.40.50.300">
    <property type="entry name" value="P-loop containing nucleotide triphosphate hydrolases"/>
    <property type="match status" value="1"/>
</dbReference>
<keyword evidence="2" id="KW-0067">ATP-binding</keyword>